<dbReference type="PANTHER" id="PTHR30292">
    <property type="entry name" value="UNCHARACTERIZED PROTEIN YBGL-RELATED"/>
    <property type="match status" value="1"/>
</dbReference>
<keyword evidence="1" id="KW-0547">Nucleotide-binding</keyword>
<dbReference type="SUPFAM" id="SSF88713">
    <property type="entry name" value="Glycoside hydrolase/deacetylase"/>
    <property type="match status" value="1"/>
</dbReference>
<dbReference type="AlphaFoldDB" id="A0A928KX20"/>
<dbReference type="GO" id="GO:0005975">
    <property type="term" value="P:carbohydrate metabolic process"/>
    <property type="evidence" value="ECO:0007669"/>
    <property type="project" value="InterPro"/>
</dbReference>
<accession>A0A928KX20</accession>
<dbReference type="HAMAP" id="MF_00691">
    <property type="entry name" value="PxpA"/>
    <property type="match status" value="1"/>
</dbReference>
<reference evidence="2" key="1">
    <citation type="submission" date="2019-04" db="EMBL/GenBank/DDBJ databases">
        <title>Evolution of Biomass-Degrading Anaerobic Consortia Revealed by Metagenomics.</title>
        <authorList>
            <person name="Peng X."/>
        </authorList>
    </citation>
    <scope>NUCLEOTIDE SEQUENCE</scope>
    <source>
        <strain evidence="2">SIG551</strain>
    </source>
</reference>
<proteinExistence type="inferred from homology"/>
<sequence>MSRIDLNCDLGESFGAYTIGRDEEVIAFISSANVGCGFHAGDPCVMERTVRLAKEKGVSIGAHPGFPDLMGFGRRGMNVTPAEAKAYMKYQIGALNAFCVSSGVPLAHVKPHGALYNMAAKDMKLALALAEAVYEVNPRLIFLGLSGSKMLEAAQQVGLTCASEVFADRAYNADGTLVARGTPGAVIHDVDECVRRIIGMARDNVVTAITGEQISLKPQSICVHGDNAEAVEFVKHIRESLTKEGIEIADLRACTE</sequence>
<dbReference type="EC" id="3.5.2.9" evidence="1"/>
<evidence type="ECO:0000256" key="1">
    <source>
        <dbReference type="HAMAP-Rule" id="MF_00691"/>
    </source>
</evidence>
<dbReference type="PANTHER" id="PTHR30292:SF0">
    <property type="entry name" value="5-OXOPROLINASE SUBUNIT A"/>
    <property type="match status" value="1"/>
</dbReference>
<keyword evidence="1" id="KW-0067">ATP-binding</keyword>
<dbReference type="NCBIfam" id="NF003816">
    <property type="entry name" value="PRK05406.1-5"/>
    <property type="match status" value="1"/>
</dbReference>
<dbReference type="InterPro" id="IPR011330">
    <property type="entry name" value="Glyco_hydro/deAcase_b/a-brl"/>
</dbReference>
<comment type="catalytic activity">
    <reaction evidence="1">
        <text>5-oxo-L-proline + ATP + 2 H2O = L-glutamate + ADP + phosphate + H(+)</text>
        <dbReference type="Rhea" id="RHEA:10348"/>
        <dbReference type="ChEBI" id="CHEBI:15377"/>
        <dbReference type="ChEBI" id="CHEBI:15378"/>
        <dbReference type="ChEBI" id="CHEBI:29985"/>
        <dbReference type="ChEBI" id="CHEBI:30616"/>
        <dbReference type="ChEBI" id="CHEBI:43474"/>
        <dbReference type="ChEBI" id="CHEBI:58402"/>
        <dbReference type="ChEBI" id="CHEBI:456216"/>
        <dbReference type="EC" id="3.5.2.9"/>
    </reaction>
</comment>
<comment type="function">
    <text evidence="1">Catalyzes the cleavage of 5-oxoproline to form L-glutamate coupled to the hydrolysis of ATP to ADP and inorganic phosphate.</text>
</comment>
<dbReference type="EMBL" id="SVNY01000004">
    <property type="protein sequence ID" value="MBE6833620.1"/>
    <property type="molecule type" value="Genomic_DNA"/>
</dbReference>
<dbReference type="RefSeq" id="WP_020072354.1">
    <property type="nucleotide sequence ID" value="NZ_SVNY01000004.1"/>
</dbReference>
<comment type="subunit">
    <text evidence="1">Forms a complex composed of PxpA, PxpB and PxpC.</text>
</comment>
<evidence type="ECO:0000313" key="3">
    <source>
        <dbReference type="Proteomes" id="UP000754750"/>
    </source>
</evidence>
<comment type="caution">
    <text evidence="2">The sequence shown here is derived from an EMBL/GenBank/DDBJ whole genome shotgun (WGS) entry which is preliminary data.</text>
</comment>
<organism evidence="2 3">
    <name type="scientific">Faecalispora sporosphaeroides</name>
    <dbReference type="NCBI Taxonomy" id="1549"/>
    <lineage>
        <taxon>Bacteria</taxon>
        <taxon>Bacillati</taxon>
        <taxon>Bacillota</taxon>
        <taxon>Clostridia</taxon>
        <taxon>Eubacteriales</taxon>
        <taxon>Oscillospiraceae</taxon>
        <taxon>Faecalispora</taxon>
    </lineage>
</organism>
<dbReference type="CDD" id="cd10787">
    <property type="entry name" value="LamB_YcsF_like"/>
    <property type="match status" value="1"/>
</dbReference>
<dbReference type="Proteomes" id="UP000754750">
    <property type="component" value="Unassembled WGS sequence"/>
</dbReference>
<dbReference type="NCBIfam" id="NF003814">
    <property type="entry name" value="PRK05406.1-3"/>
    <property type="match status" value="1"/>
</dbReference>
<dbReference type="InterPro" id="IPR005501">
    <property type="entry name" value="LamB/YcsF/PxpA-like"/>
</dbReference>
<keyword evidence="1" id="KW-0378">Hydrolase</keyword>
<dbReference type="GO" id="GO:0005524">
    <property type="term" value="F:ATP binding"/>
    <property type="evidence" value="ECO:0007669"/>
    <property type="project" value="UniProtKB-UniRule"/>
</dbReference>
<evidence type="ECO:0000313" key="2">
    <source>
        <dbReference type="EMBL" id="MBE6833620.1"/>
    </source>
</evidence>
<comment type="similarity">
    <text evidence="1">Belongs to the LamB/PxpA family.</text>
</comment>
<dbReference type="Gene3D" id="3.20.20.370">
    <property type="entry name" value="Glycoside hydrolase/deacetylase"/>
    <property type="match status" value="1"/>
</dbReference>
<dbReference type="GO" id="GO:0017168">
    <property type="term" value="F:5-oxoprolinase (ATP-hydrolyzing) activity"/>
    <property type="evidence" value="ECO:0007669"/>
    <property type="project" value="UniProtKB-UniRule"/>
</dbReference>
<dbReference type="Pfam" id="PF03746">
    <property type="entry name" value="LamB_YcsF"/>
    <property type="match status" value="1"/>
</dbReference>
<protein>
    <recommendedName>
        <fullName evidence="1">5-oxoprolinase subunit A</fullName>
        <shortName evidence="1">5-OPase subunit A</shortName>
        <ecNumber evidence="1">3.5.2.9</ecNumber>
    </recommendedName>
    <alternativeName>
        <fullName evidence="1">5-oxoprolinase (ATP-hydrolyzing) subunit A</fullName>
    </alternativeName>
</protein>
<name>A0A928KX20_9FIRM</name>
<gene>
    <name evidence="1" type="primary">pxpA</name>
    <name evidence="2" type="ORF">E7512_08585</name>
</gene>